<organism evidence="5 6">
    <name type="scientific">Arsukibacterium indicum</name>
    <dbReference type="NCBI Taxonomy" id="2848612"/>
    <lineage>
        <taxon>Bacteria</taxon>
        <taxon>Pseudomonadati</taxon>
        <taxon>Pseudomonadota</taxon>
        <taxon>Gammaproteobacteria</taxon>
        <taxon>Chromatiales</taxon>
        <taxon>Chromatiaceae</taxon>
        <taxon>Arsukibacterium</taxon>
    </lineage>
</organism>
<evidence type="ECO:0000256" key="2">
    <source>
        <dbReference type="PROSITE-ProRule" id="PRU01091"/>
    </source>
</evidence>
<dbReference type="Proteomes" id="UP000704611">
    <property type="component" value="Unassembled WGS sequence"/>
</dbReference>
<keyword evidence="3" id="KW-0812">Transmembrane</keyword>
<dbReference type="InterPro" id="IPR001867">
    <property type="entry name" value="OmpR/PhoB-type_DNA-bd"/>
</dbReference>
<feature type="domain" description="OmpR/PhoB-type" evidence="4">
    <location>
        <begin position="1"/>
        <end position="100"/>
    </location>
</feature>
<feature type="transmembrane region" description="Helical" evidence="3">
    <location>
        <begin position="134"/>
        <end position="152"/>
    </location>
</feature>
<protein>
    <submittedName>
        <fullName evidence="5">Winged helix-turn-helix domain-containing protein</fullName>
    </submittedName>
</protein>
<name>A0ABS6MN92_9GAMM</name>
<proteinExistence type="predicted"/>
<dbReference type="EMBL" id="JAHRID010000007">
    <property type="protein sequence ID" value="MBV2130278.1"/>
    <property type="molecule type" value="Genomic_DNA"/>
</dbReference>
<evidence type="ECO:0000313" key="6">
    <source>
        <dbReference type="Proteomes" id="UP000704611"/>
    </source>
</evidence>
<dbReference type="Pfam" id="PF00486">
    <property type="entry name" value="Trans_reg_C"/>
    <property type="match status" value="1"/>
</dbReference>
<sequence>MSIVSIGDFTVDLKERRVFAADTELTVEPKVVEVLCYLIEHNSRYVSLAELHDNVWAGRVVTDTAVRRTISKLRVLLDDTDAENPQYIKSQMKRGYQLICSVSTEPDAGALLQEGPPVGTDNDVSQKLAVSKPVVMWLAIAAVIIAVIYYVYAKPDPQPLNQLVEIETLLSIPGQKTSLTVSKDGRLSAFVAKVDDNSNWELYLYDAVTGQLRKIDTPSEHCRFVNFIDNDTRLAYVGYDSSEATFYTQSVLNLSEAPIIHPTAPYPLLGNVIELENNKLLVAAKSVTDNFHYYQYDLTTNTFEQFTYSGEDGIHDAFAVMSPNKQLLALGRGNIKKKNVMLQLYRIADKQLIAEYKLQDNLQDFRLSWMDNATLLFRTGNIHYLINIENGERQLIPAKPAPLHEFTFTENGELIGLNYHVVTANIYQASWPLTENFNKSYQLGANVRQLSFSHNYDYLWLVEHEPNAFRLSRYFEDKNSRELVMQSAEPFIIRDQSADGSLLLLDRRNRLEIYNTITAEITAVSVATQDVRSGNFSRSAEHVYFAEQVKGQWLIKRFTLANKTQSILLHDYVKLFEIPDGFVAADIEGKFWRLDDSFNKTSLLYEGALVNHDEDVVVRGNQLILAYRTLMGDWVLANINLSTQQVWQRSIPFHDFGKPISIDRNGENLIFKPYDKEENHIVKYGYNFGYNFGAK</sequence>
<evidence type="ECO:0000256" key="3">
    <source>
        <dbReference type="SAM" id="Phobius"/>
    </source>
</evidence>
<keyword evidence="6" id="KW-1185">Reference proteome</keyword>
<reference evidence="5 6" key="1">
    <citation type="submission" date="2021-06" db="EMBL/GenBank/DDBJ databases">
        <title>Rheinheimera indica sp. nov., isolated from deep-sea sediment.</title>
        <authorList>
            <person name="Wang Z."/>
            <person name="Zhang X.-Y."/>
        </authorList>
    </citation>
    <scope>NUCLEOTIDE SEQUENCE [LARGE SCALE GENOMIC DNA]</scope>
    <source>
        <strain evidence="5 6">SM2107</strain>
    </source>
</reference>
<keyword evidence="3" id="KW-0472">Membrane</keyword>
<keyword evidence="3" id="KW-1133">Transmembrane helix</keyword>
<dbReference type="PROSITE" id="PS51755">
    <property type="entry name" value="OMPR_PHOB"/>
    <property type="match status" value="1"/>
</dbReference>
<evidence type="ECO:0000256" key="1">
    <source>
        <dbReference type="ARBA" id="ARBA00023125"/>
    </source>
</evidence>
<comment type="caution">
    <text evidence="5">The sequence shown here is derived from an EMBL/GenBank/DDBJ whole genome shotgun (WGS) entry which is preliminary data.</text>
</comment>
<gene>
    <name evidence="5" type="ORF">KQY15_14380</name>
</gene>
<evidence type="ECO:0000259" key="4">
    <source>
        <dbReference type="PROSITE" id="PS51755"/>
    </source>
</evidence>
<dbReference type="CDD" id="cd00383">
    <property type="entry name" value="trans_reg_C"/>
    <property type="match status" value="1"/>
</dbReference>
<keyword evidence="1 2" id="KW-0238">DNA-binding</keyword>
<dbReference type="RefSeq" id="WP_217670355.1">
    <property type="nucleotide sequence ID" value="NZ_JAHRID010000007.1"/>
</dbReference>
<dbReference type="SMART" id="SM00862">
    <property type="entry name" value="Trans_reg_C"/>
    <property type="match status" value="1"/>
</dbReference>
<evidence type="ECO:0000313" key="5">
    <source>
        <dbReference type="EMBL" id="MBV2130278.1"/>
    </source>
</evidence>
<accession>A0ABS6MN92</accession>
<feature type="DNA-binding region" description="OmpR/PhoB-type" evidence="2">
    <location>
        <begin position="1"/>
        <end position="100"/>
    </location>
</feature>